<name>A0A136PPF5_9ACTN</name>
<feature type="transmembrane region" description="Helical" evidence="5">
    <location>
        <begin position="173"/>
        <end position="191"/>
    </location>
</feature>
<dbReference type="Pfam" id="PF01061">
    <property type="entry name" value="ABC2_membrane"/>
    <property type="match status" value="1"/>
</dbReference>
<feature type="transmembrane region" description="Helical" evidence="5">
    <location>
        <begin position="100"/>
        <end position="127"/>
    </location>
</feature>
<keyword evidence="3 5" id="KW-1133">Transmembrane helix</keyword>
<evidence type="ECO:0000313" key="7">
    <source>
        <dbReference type="EMBL" id="KXK60302.1"/>
    </source>
</evidence>
<evidence type="ECO:0000256" key="3">
    <source>
        <dbReference type="ARBA" id="ARBA00022989"/>
    </source>
</evidence>
<accession>A0A136PPF5</accession>
<feature type="transmembrane region" description="Helical" evidence="5">
    <location>
        <begin position="57"/>
        <end position="79"/>
    </location>
</feature>
<evidence type="ECO:0000259" key="6">
    <source>
        <dbReference type="Pfam" id="PF01061"/>
    </source>
</evidence>
<dbReference type="AlphaFoldDB" id="A0A136PPF5"/>
<dbReference type="InterPro" id="IPR052902">
    <property type="entry name" value="ABC-2_transporter"/>
</dbReference>
<keyword evidence="4 5" id="KW-0472">Membrane</keyword>
<keyword evidence="8" id="KW-1185">Reference proteome</keyword>
<sequence>MAALYALTVAEAKLFLREPMAAVFGVLFPTAILLGLGAVPALREPSEEFGGVRFVELWAPSALVLGLGIVGLQHIPLVVATYRERGILRRMSTTPVHPGVVLAAQLIVALAAAVVAAVLLVVSAWLVLDVPLPRHPFGFAVAFLLGFGAVLAIGMLIAAVAPTSRVASGLATVVYLVTMFVGGVFLPRFLLPDALMRLGDYVPPGAQSLLAGWSGDAVAGTSGSPPLLRLGIMALFVVVAGGAAAKLFRWE</sequence>
<reference evidence="7 8" key="1">
    <citation type="submission" date="2016-01" db="EMBL/GenBank/DDBJ databases">
        <title>Whole genome sequence and analysis of Micromonospora rosaria DSM 803, which can produce antibacterial substance rosamicin.</title>
        <authorList>
            <person name="Yang H."/>
            <person name="He X."/>
            <person name="Zhu D."/>
        </authorList>
    </citation>
    <scope>NUCLEOTIDE SEQUENCE [LARGE SCALE GENOMIC DNA]</scope>
    <source>
        <strain evidence="7 8">DSM 803</strain>
    </source>
</reference>
<dbReference type="OrthoDB" id="3217868at2"/>
<evidence type="ECO:0000256" key="2">
    <source>
        <dbReference type="ARBA" id="ARBA00022692"/>
    </source>
</evidence>
<feature type="transmembrane region" description="Helical" evidence="5">
    <location>
        <begin position="227"/>
        <end position="248"/>
    </location>
</feature>
<dbReference type="Proteomes" id="UP000070620">
    <property type="component" value="Unassembled WGS sequence"/>
</dbReference>
<evidence type="ECO:0000256" key="5">
    <source>
        <dbReference type="SAM" id="Phobius"/>
    </source>
</evidence>
<dbReference type="RefSeq" id="WP_067368375.1">
    <property type="nucleotide sequence ID" value="NZ_JBIUBN010000034.1"/>
</dbReference>
<proteinExistence type="predicted"/>
<feature type="transmembrane region" description="Helical" evidence="5">
    <location>
        <begin position="21"/>
        <end position="42"/>
    </location>
</feature>
<organism evidence="7 8">
    <name type="scientific">Micromonospora rosaria</name>
    <dbReference type="NCBI Taxonomy" id="47874"/>
    <lineage>
        <taxon>Bacteria</taxon>
        <taxon>Bacillati</taxon>
        <taxon>Actinomycetota</taxon>
        <taxon>Actinomycetes</taxon>
        <taxon>Micromonosporales</taxon>
        <taxon>Micromonosporaceae</taxon>
        <taxon>Micromonospora</taxon>
    </lineage>
</organism>
<comment type="subcellular location">
    <subcellularLocation>
        <location evidence="1">Membrane</location>
        <topology evidence="1">Multi-pass membrane protein</topology>
    </subcellularLocation>
</comment>
<dbReference type="GO" id="GO:0140359">
    <property type="term" value="F:ABC-type transporter activity"/>
    <property type="evidence" value="ECO:0007669"/>
    <property type="project" value="InterPro"/>
</dbReference>
<keyword evidence="2 5" id="KW-0812">Transmembrane</keyword>
<feature type="transmembrane region" description="Helical" evidence="5">
    <location>
        <begin position="139"/>
        <end position="161"/>
    </location>
</feature>
<dbReference type="GO" id="GO:0016020">
    <property type="term" value="C:membrane"/>
    <property type="evidence" value="ECO:0007669"/>
    <property type="project" value="UniProtKB-SubCell"/>
</dbReference>
<comment type="caution">
    <text evidence="7">The sequence shown here is derived from an EMBL/GenBank/DDBJ whole genome shotgun (WGS) entry which is preliminary data.</text>
</comment>
<protein>
    <submittedName>
        <fullName evidence="7">ABC transporter</fullName>
    </submittedName>
</protein>
<evidence type="ECO:0000256" key="1">
    <source>
        <dbReference type="ARBA" id="ARBA00004141"/>
    </source>
</evidence>
<feature type="domain" description="ABC-2 type transporter transmembrane" evidence="6">
    <location>
        <begin position="4"/>
        <end position="196"/>
    </location>
</feature>
<evidence type="ECO:0000313" key="8">
    <source>
        <dbReference type="Proteomes" id="UP000070620"/>
    </source>
</evidence>
<dbReference type="PANTHER" id="PTHR43027:SF2">
    <property type="entry name" value="TRANSPORT PERMEASE PROTEIN"/>
    <property type="match status" value="1"/>
</dbReference>
<evidence type="ECO:0000256" key="4">
    <source>
        <dbReference type="ARBA" id="ARBA00023136"/>
    </source>
</evidence>
<dbReference type="PANTHER" id="PTHR43027">
    <property type="entry name" value="DOXORUBICIN RESISTANCE ABC TRANSPORTER PERMEASE PROTEIN DRRC-RELATED"/>
    <property type="match status" value="1"/>
</dbReference>
<dbReference type="EMBL" id="LRQV01000076">
    <property type="protein sequence ID" value="KXK60302.1"/>
    <property type="molecule type" value="Genomic_DNA"/>
</dbReference>
<gene>
    <name evidence="7" type="ORF">AWW66_19475</name>
</gene>
<dbReference type="InterPro" id="IPR013525">
    <property type="entry name" value="ABC2_TM"/>
</dbReference>